<dbReference type="EMBL" id="JACSQW010000008">
    <property type="protein sequence ID" value="MBD7894932.1"/>
    <property type="molecule type" value="Genomic_DNA"/>
</dbReference>
<dbReference type="SUPFAM" id="SSF53218">
    <property type="entry name" value="Molybdenum cofactor biosynthesis proteins"/>
    <property type="match status" value="1"/>
</dbReference>
<comment type="similarity">
    <text evidence="1">Belongs to the CinA family.</text>
</comment>
<dbReference type="CDD" id="cd00885">
    <property type="entry name" value="cinA"/>
    <property type="match status" value="1"/>
</dbReference>
<dbReference type="NCBIfam" id="TIGR00199">
    <property type="entry name" value="PncC_domain"/>
    <property type="match status" value="1"/>
</dbReference>
<dbReference type="Pfam" id="PF00994">
    <property type="entry name" value="MoCF_biosynth"/>
    <property type="match status" value="1"/>
</dbReference>
<organism evidence="3 4">
    <name type="scientific">Limosilactobacillus avistercoris</name>
    <dbReference type="NCBI Taxonomy" id="2762243"/>
    <lineage>
        <taxon>Bacteria</taxon>
        <taxon>Bacillati</taxon>
        <taxon>Bacillota</taxon>
        <taxon>Bacilli</taxon>
        <taxon>Lactobacillales</taxon>
        <taxon>Lactobacillaceae</taxon>
        <taxon>Limosilactobacillus</taxon>
    </lineage>
</organism>
<dbReference type="Proteomes" id="UP000616837">
    <property type="component" value="Unassembled WGS sequence"/>
</dbReference>
<dbReference type="InterPro" id="IPR008135">
    <property type="entry name" value="Competence-induced_CinA"/>
</dbReference>
<feature type="domain" description="MoaB/Mog" evidence="2">
    <location>
        <begin position="4"/>
        <end position="169"/>
    </location>
</feature>
<dbReference type="SMART" id="SM00852">
    <property type="entry name" value="MoCF_biosynth"/>
    <property type="match status" value="1"/>
</dbReference>
<dbReference type="InterPro" id="IPR008136">
    <property type="entry name" value="CinA_C"/>
</dbReference>
<name>A0ABR8PCB9_9LACO</name>
<dbReference type="InterPro" id="IPR050101">
    <property type="entry name" value="CinA"/>
</dbReference>
<dbReference type="NCBIfam" id="NF001813">
    <property type="entry name" value="PRK00549.1"/>
    <property type="match status" value="1"/>
</dbReference>
<keyword evidence="4" id="KW-1185">Reference proteome</keyword>
<dbReference type="Pfam" id="PF02464">
    <property type="entry name" value="CinA"/>
    <property type="match status" value="1"/>
</dbReference>
<dbReference type="PANTHER" id="PTHR13939">
    <property type="entry name" value="NICOTINAMIDE-NUCLEOTIDE AMIDOHYDROLASE PNCC"/>
    <property type="match status" value="1"/>
</dbReference>
<evidence type="ECO:0000313" key="4">
    <source>
        <dbReference type="Proteomes" id="UP000616837"/>
    </source>
</evidence>
<evidence type="ECO:0000313" key="3">
    <source>
        <dbReference type="EMBL" id="MBD7894932.1"/>
    </source>
</evidence>
<dbReference type="NCBIfam" id="TIGR00200">
    <property type="entry name" value="cinA_nterm"/>
    <property type="match status" value="1"/>
</dbReference>
<evidence type="ECO:0000259" key="2">
    <source>
        <dbReference type="SMART" id="SM00852"/>
    </source>
</evidence>
<sequence>MNAEIISVGDELQRGEITNTNSAFLTKKLNSLGIVIMSQVTIGDDPDAIISSVHGGKGQADLLFVCGGLGPTADDVTLSAVAKAVDMPVKTDIPTWQHLLSIFAQRQIDVQPENKRQAQYVGKLIPNSRGLALGSWVKLGKQRVVVLPGPPSEFQAMVEQEVIPMIIKEFNIQKTIKTRALHFLGRPESILMNDLKSVMETYPDITITSYVKPTNIELRLTGFMNKQIDIDARFDQVTKMILEKEGEYYLGMGNNFSLVNKVVNLLKQQKLKITGAESLTGGLFQSTICSVPGASEIFDGGFVTYAASAKVKLLGIPSTLIEHNGVVSSATAEAMAEYSRKKLGADFGLGFTGVAGPDSLEGNPAGTVWIGLARKGEKPISKQLHLAGYLGRQEIRLLSVQYGLQMVLREIKK</sequence>
<evidence type="ECO:0000256" key="1">
    <source>
        <dbReference type="HAMAP-Rule" id="MF_00226"/>
    </source>
</evidence>
<dbReference type="HAMAP" id="MF_00226_B">
    <property type="entry name" value="CinA_B"/>
    <property type="match status" value="1"/>
</dbReference>
<dbReference type="PIRSF" id="PIRSF006728">
    <property type="entry name" value="CinA"/>
    <property type="match status" value="1"/>
</dbReference>
<protein>
    <recommendedName>
        <fullName evidence="1">Putative competence-damage inducible protein</fullName>
    </recommendedName>
</protein>
<dbReference type="SUPFAM" id="SSF142433">
    <property type="entry name" value="CinA-like"/>
    <property type="match status" value="1"/>
</dbReference>
<comment type="caution">
    <text evidence="3">The sequence shown here is derived from an EMBL/GenBank/DDBJ whole genome shotgun (WGS) entry which is preliminary data.</text>
</comment>
<dbReference type="InterPro" id="IPR001453">
    <property type="entry name" value="MoaB/Mog_dom"/>
</dbReference>
<reference evidence="3 4" key="1">
    <citation type="submission" date="2020-08" db="EMBL/GenBank/DDBJ databases">
        <title>A Genomic Blueprint of the Chicken Gut Microbiome.</title>
        <authorList>
            <person name="Gilroy R."/>
            <person name="Ravi A."/>
            <person name="Getino M."/>
            <person name="Pursley I."/>
            <person name="Horton D.L."/>
            <person name="Alikhan N.-F."/>
            <person name="Baker D."/>
            <person name="Gharbi K."/>
            <person name="Hall N."/>
            <person name="Watson M."/>
            <person name="Adriaenssens E.M."/>
            <person name="Foster-Nyarko E."/>
            <person name="Jarju S."/>
            <person name="Secka A."/>
            <person name="Antonio M."/>
            <person name="Oren A."/>
            <person name="Chaudhuri R."/>
            <person name="La Ragione R.M."/>
            <person name="Hildebrand F."/>
            <person name="Pallen M.J."/>
        </authorList>
    </citation>
    <scope>NUCLEOTIDE SEQUENCE [LARGE SCALE GENOMIC DNA]</scope>
    <source>
        <strain evidence="3 4">Sa3CUN2</strain>
    </source>
</reference>
<proteinExistence type="inferred from homology"/>
<dbReference type="Gene3D" id="3.40.980.10">
    <property type="entry name" value="MoaB/Mog-like domain"/>
    <property type="match status" value="1"/>
</dbReference>
<dbReference type="InterPro" id="IPR036425">
    <property type="entry name" value="MoaB/Mog-like_dom_sf"/>
</dbReference>
<dbReference type="RefSeq" id="WP_191684279.1">
    <property type="nucleotide sequence ID" value="NZ_JACSQW010000008.1"/>
</dbReference>
<dbReference type="PANTHER" id="PTHR13939:SF0">
    <property type="entry name" value="NMN AMIDOHYDROLASE-LIKE PROTEIN YFAY"/>
    <property type="match status" value="1"/>
</dbReference>
<dbReference type="Gene3D" id="3.90.950.20">
    <property type="entry name" value="CinA-like"/>
    <property type="match status" value="1"/>
</dbReference>
<accession>A0ABR8PCB9</accession>
<dbReference type="InterPro" id="IPR036653">
    <property type="entry name" value="CinA-like_C"/>
</dbReference>
<gene>
    <name evidence="1" type="primary">cinA</name>
    <name evidence="3" type="ORF">H9564_04275</name>
</gene>